<sequence length="144" mass="15374">MGTVQAVNISDRKGEKKHEVEAITLIEDYGVESDAHGGSGRQVSLLALERIEDMKKALETLKAGDFAENITTTGVAASELAPGMRLTVGEAELEITQIGKTCHHGCAIRKQVGYCIMPKEGVFGRVVRGGVVRKGDRIAIVRGA</sequence>
<proteinExistence type="predicted"/>
<dbReference type="GO" id="GO:0003824">
    <property type="term" value="F:catalytic activity"/>
    <property type="evidence" value="ECO:0007669"/>
    <property type="project" value="InterPro"/>
</dbReference>
<dbReference type="InterPro" id="IPR005302">
    <property type="entry name" value="MoCF_Sase_C"/>
</dbReference>
<dbReference type="OrthoDB" id="9784492at2"/>
<dbReference type="PANTHER" id="PTHR36930">
    <property type="entry name" value="METAL-SULFUR CLUSTER BIOSYNTHESIS PROTEINS YUAD-RELATED"/>
    <property type="match status" value="1"/>
</dbReference>
<dbReference type="GO" id="GO:0030151">
    <property type="term" value="F:molybdenum ion binding"/>
    <property type="evidence" value="ECO:0007669"/>
    <property type="project" value="InterPro"/>
</dbReference>
<organism evidence="2 3">
    <name type="scientific">Pseudodesulfovibrio hydrargyri</name>
    <dbReference type="NCBI Taxonomy" id="2125990"/>
    <lineage>
        <taxon>Bacteria</taxon>
        <taxon>Pseudomonadati</taxon>
        <taxon>Thermodesulfobacteriota</taxon>
        <taxon>Desulfovibrionia</taxon>
        <taxon>Desulfovibrionales</taxon>
        <taxon>Desulfovibrionaceae</taxon>
    </lineage>
</organism>
<dbReference type="SUPFAM" id="SSF50800">
    <property type="entry name" value="PK beta-barrel domain-like"/>
    <property type="match status" value="1"/>
</dbReference>
<feature type="domain" description="MOSC" evidence="1">
    <location>
        <begin position="18"/>
        <end position="141"/>
    </location>
</feature>
<name>A0A1J5MTN8_9BACT</name>
<dbReference type="Pfam" id="PF03473">
    <property type="entry name" value="MOSC"/>
    <property type="match status" value="1"/>
</dbReference>
<dbReference type="Proteomes" id="UP000181901">
    <property type="component" value="Unassembled WGS sequence"/>
</dbReference>
<evidence type="ECO:0000313" key="3">
    <source>
        <dbReference type="Proteomes" id="UP000181901"/>
    </source>
</evidence>
<evidence type="ECO:0000313" key="2">
    <source>
        <dbReference type="EMBL" id="OIQ49990.1"/>
    </source>
</evidence>
<dbReference type="Gene3D" id="2.40.33.20">
    <property type="entry name" value="PK beta-barrel domain-like"/>
    <property type="match status" value="1"/>
</dbReference>
<evidence type="ECO:0000259" key="1">
    <source>
        <dbReference type="PROSITE" id="PS51340"/>
    </source>
</evidence>
<comment type="caution">
    <text evidence="2">The sequence shown here is derived from an EMBL/GenBank/DDBJ whole genome shotgun (WGS) entry which is preliminary data.</text>
</comment>
<dbReference type="PANTHER" id="PTHR36930:SF1">
    <property type="entry name" value="MOSC DOMAIN-CONTAINING PROTEIN"/>
    <property type="match status" value="1"/>
</dbReference>
<dbReference type="RefSeq" id="WP_071545463.1">
    <property type="nucleotide sequence ID" value="NZ_LKAQ01000004.1"/>
</dbReference>
<protein>
    <submittedName>
        <fullName evidence="2">MOSC domain protein</fullName>
    </submittedName>
</protein>
<dbReference type="InterPro" id="IPR011037">
    <property type="entry name" value="Pyrv_Knase-like_insert_dom_sf"/>
</dbReference>
<dbReference type="EMBL" id="LKAQ01000004">
    <property type="protein sequence ID" value="OIQ49990.1"/>
    <property type="molecule type" value="Genomic_DNA"/>
</dbReference>
<dbReference type="InterPro" id="IPR052716">
    <property type="entry name" value="MOSC_domain"/>
</dbReference>
<accession>A0A1J5MTN8</accession>
<dbReference type="PROSITE" id="PS51340">
    <property type="entry name" value="MOSC"/>
    <property type="match status" value="1"/>
</dbReference>
<keyword evidence="3" id="KW-1185">Reference proteome</keyword>
<gene>
    <name evidence="2" type="ORF">BerOc1_01919</name>
</gene>
<reference evidence="2 3" key="1">
    <citation type="submission" date="2015-09" db="EMBL/GenBank/DDBJ databases">
        <title>Genome of Desulfovibrio dechloracetivorans BerOc1, a mercury methylating strain isolated from highly hydrocarbons and metals contaminated coastal sediments.</title>
        <authorList>
            <person name="Goni Urriza M."/>
            <person name="Gassie C."/>
            <person name="Bouchez O."/>
            <person name="Klopp C."/>
            <person name="Ranchou-Peyruse A."/>
            <person name="Remy G."/>
        </authorList>
    </citation>
    <scope>NUCLEOTIDE SEQUENCE [LARGE SCALE GENOMIC DNA]</scope>
    <source>
        <strain evidence="2 3">BerOc1</strain>
    </source>
</reference>
<dbReference type="GO" id="GO:0030170">
    <property type="term" value="F:pyridoxal phosphate binding"/>
    <property type="evidence" value="ECO:0007669"/>
    <property type="project" value="InterPro"/>
</dbReference>
<dbReference type="AlphaFoldDB" id="A0A1J5MTN8"/>